<evidence type="ECO:0000313" key="2">
    <source>
        <dbReference type="EMBL" id="PVX51154.1"/>
    </source>
</evidence>
<evidence type="ECO:0000313" key="3">
    <source>
        <dbReference type="Proteomes" id="UP000245870"/>
    </source>
</evidence>
<gene>
    <name evidence="2" type="ORF">C7379_11660</name>
</gene>
<dbReference type="SUPFAM" id="SSF53271">
    <property type="entry name" value="PRTase-like"/>
    <property type="match status" value="1"/>
</dbReference>
<dbReference type="Gene3D" id="3.40.50.2020">
    <property type="match status" value="1"/>
</dbReference>
<keyword evidence="3" id="KW-1185">Reference proteome</keyword>
<dbReference type="Proteomes" id="UP000245870">
    <property type="component" value="Unassembled WGS sequence"/>
</dbReference>
<dbReference type="EMBL" id="QENY01000016">
    <property type="protein sequence ID" value="PVX51154.1"/>
    <property type="molecule type" value="Genomic_DNA"/>
</dbReference>
<evidence type="ECO:0000256" key="1">
    <source>
        <dbReference type="ARBA" id="ARBA00008007"/>
    </source>
</evidence>
<dbReference type="CDD" id="cd06223">
    <property type="entry name" value="PRTases_typeI"/>
    <property type="match status" value="1"/>
</dbReference>
<dbReference type="InterPro" id="IPR000836">
    <property type="entry name" value="PRTase_dom"/>
</dbReference>
<organism evidence="2 3">
    <name type="scientific">Hallella colorans</name>
    <dbReference type="NCBI Taxonomy" id="1703337"/>
    <lineage>
        <taxon>Bacteria</taxon>
        <taxon>Pseudomonadati</taxon>
        <taxon>Bacteroidota</taxon>
        <taxon>Bacteroidia</taxon>
        <taxon>Bacteroidales</taxon>
        <taxon>Prevotellaceae</taxon>
        <taxon>Hallella</taxon>
    </lineage>
</organism>
<comment type="caution">
    <text evidence="2">The sequence shown here is derived from an EMBL/GenBank/DDBJ whole genome shotgun (WGS) entry which is preliminary data.</text>
</comment>
<dbReference type="OrthoDB" id="9779910at2"/>
<dbReference type="RefSeq" id="WP_116616980.1">
    <property type="nucleotide sequence ID" value="NZ_CAMYAR010000001.1"/>
</dbReference>
<name>A0A2U0U391_9BACT</name>
<comment type="similarity">
    <text evidence="1">Belongs to the ComF/GntX family.</text>
</comment>
<proteinExistence type="inferred from homology"/>
<dbReference type="InterPro" id="IPR029057">
    <property type="entry name" value="PRTase-like"/>
</dbReference>
<dbReference type="PANTHER" id="PTHR47505:SF1">
    <property type="entry name" value="DNA UTILIZATION PROTEIN YHGH"/>
    <property type="match status" value="1"/>
</dbReference>
<accession>A0A2U0U391</accession>
<dbReference type="InterPro" id="IPR051910">
    <property type="entry name" value="ComF/GntX_DNA_util-trans"/>
</dbReference>
<protein>
    <submittedName>
        <fullName evidence="2">ComF family protein</fullName>
    </submittedName>
</protein>
<dbReference type="AlphaFoldDB" id="A0A2U0U391"/>
<sequence length="235" mass="26287">MRVSLLQRFFDLVAPRTCCVCGRRLAAEEDTICLCCNLRLPRTNYVDSPRDNEMAKCFWGRVEHLQKAVAMFFHDGGSQVSYPIYRLKYFHQPDLGWALGRLMGQELEGSGFFDDIDIIVPVPLSPDRQRERGYNQSELIAQGMADVCHKPVVPGVMARENFVGSQTKKDRWERNQGVKDAFRVVNADKISNCHVLIVDDIVTTGATITACANSMEQVEGVKISVASIAFVSPGI</sequence>
<dbReference type="PANTHER" id="PTHR47505">
    <property type="entry name" value="DNA UTILIZATION PROTEIN YHGH"/>
    <property type="match status" value="1"/>
</dbReference>
<reference evidence="2 3" key="1">
    <citation type="submission" date="2018-05" db="EMBL/GenBank/DDBJ databases">
        <title>Genomic Encyclopedia of Type Strains, Phase IV (KMG-IV): sequencing the most valuable type-strain genomes for metagenomic binning, comparative biology and taxonomic classification.</title>
        <authorList>
            <person name="Goeker M."/>
        </authorList>
    </citation>
    <scope>NUCLEOTIDE SEQUENCE [LARGE SCALE GENOMIC DNA]</scope>
    <source>
        <strain evidence="2 3">DSM 100333</strain>
    </source>
</reference>